<dbReference type="Proteomes" id="UP000799770">
    <property type="component" value="Unassembled WGS sequence"/>
</dbReference>
<dbReference type="CDD" id="cd05251">
    <property type="entry name" value="NmrA_like_SDR_a"/>
    <property type="match status" value="1"/>
</dbReference>
<feature type="domain" description="NmrA-like" evidence="3">
    <location>
        <begin position="3"/>
        <end position="305"/>
    </location>
</feature>
<name>A0A6A5ZKF8_9PLEO</name>
<dbReference type="SUPFAM" id="SSF51735">
    <property type="entry name" value="NAD(P)-binding Rossmann-fold domains"/>
    <property type="match status" value="1"/>
</dbReference>
<dbReference type="OrthoDB" id="300709at2759"/>
<sequence length="313" mass="34729">MSKKLLVVFGATGQQGGSIADIALTDPELSQKYNVRAITRDANSSKAQALKSKGAEIVEADSDKPETLKTALTSANFVFAITITHYEGETRKNETRQAKAICDEAVKQGAEYIIWSSMSHPEKISGGNLKSVEHFDVKAEVEQYIRTLPVKSAHFAPGSFMQNLLGNQKPRPSPNGDGTYVMGNLLADDTKWPLIDITDTGKWVAAVLAEPDKYDGKFFAAAQGLYSNVEIAEAISKHTGKTVKHHQLPDEVFKGFLPPAHLKEWLFGMYLLIRDYGYYGKNMAEEVEWAKQQARGHLTTLEEFLKKVDYKLD</sequence>
<reference evidence="4" key="1">
    <citation type="journal article" date="2020" name="Stud. Mycol.">
        <title>101 Dothideomycetes genomes: a test case for predicting lifestyles and emergence of pathogens.</title>
        <authorList>
            <person name="Haridas S."/>
            <person name="Albert R."/>
            <person name="Binder M."/>
            <person name="Bloem J."/>
            <person name="Labutti K."/>
            <person name="Salamov A."/>
            <person name="Andreopoulos B."/>
            <person name="Baker S."/>
            <person name="Barry K."/>
            <person name="Bills G."/>
            <person name="Bluhm B."/>
            <person name="Cannon C."/>
            <person name="Castanera R."/>
            <person name="Culley D."/>
            <person name="Daum C."/>
            <person name="Ezra D."/>
            <person name="Gonzalez J."/>
            <person name="Henrissat B."/>
            <person name="Kuo A."/>
            <person name="Liang C."/>
            <person name="Lipzen A."/>
            <person name="Lutzoni F."/>
            <person name="Magnuson J."/>
            <person name="Mondo S."/>
            <person name="Nolan M."/>
            <person name="Ohm R."/>
            <person name="Pangilinan J."/>
            <person name="Park H.-J."/>
            <person name="Ramirez L."/>
            <person name="Alfaro M."/>
            <person name="Sun H."/>
            <person name="Tritt A."/>
            <person name="Yoshinaga Y."/>
            <person name="Zwiers L.-H."/>
            <person name="Turgeon B."/>
            <person name="Goodwin S."/>
            <person name="Spatafora J."/>
            <person name="Crous P."/>
            <person name="Grigoriev I."/>
        </authorList>
    </citation>
    <scope>NUCLEOTIDE SEQUENCE</scope>
    <source>
        <strain evidence="4">CBS 627.86</strain>
    </source>
</reference>
<keyword evidence="5" id="KW-1185">Reference proteome</keyword>
<dbReference type="AlphaFoldDB" id="A0A6A5ZKF8"/>
<dbReference type="Gene3D" id="3.40.50.720">
    <property type="entry name" value="NAD(P)-binding Rossmann-like Domain"/>
    <property type="match status" value="1"/>
</dbReference>
<accession>A0A6A5ZKF8</accession>
<evidence type="ECO:0000313" key="4">
    <source>
        <dbReference type="EMBL" id="KAF2119765.1"/>
    </source>
</evidence>
<dbReference type="PANTHER" id="PTHR42748:SF11">
    <property type="entry name" value="NMRA-LIKE DOMAIN-CONTAINING PROTEIN"/>
    <property type="match status" value="1"/>
</dbReference>
<dbReference type="PANTHER" id="PTHR42748">
    <property type="entry name" value="NITROGEN METABOLITE REPRESSION PROTEIN NMRA FAMILY MEMBER"/>
    <property type="match status" value="1"/>
</dbReference>
<evidence type="ECO:0000256" key="2">
    <source>
        <dbReference type="ARBA" id="ARBA00022857"/>
    </source>
</evidence>
<organism evidence="4 5">
    <name type="scientific">Lophiotrema nucula</name>
    <dbReference type="NCBI Taxonomy" id="690887"/>
    <lineage>
        <taxon>Eukaryota</taxon>
        <taxon>Fungi</taxon>
        <taxon>Dikarya</taxon>
        <taxon>Ascomycota</taxon>
        <taxon>Pezizomycotina</taxon>
        <taxon>Dothideomycetes</taxon>
        <taxon>Pleosporomycetidae</taxon>
        <taxon>Pleosporales</taxon>
        <taxon>Lophiotremataceae</taxon>
        <taxon>Lophiotrema</taxon>
    </lineage>
</organism>
<evidence type="ECO:0000313" key="5">
    <source>
        <dbReference type="Proteomes" id="UP000799770"/>
    </source>
</evidence>
<keyword evidence="2" id="KW-0521">NADP</keyword>
<dbReference type="GO" id="GO:0005634">
    <property type="term" value="C:nucleus"/>
    <property type="evidence" value="ECO:0007669"/>
    <property type="project" value="TreeGrafter"/>
</dbReference>
<gene>
    <name evidence="4" type="ORF">BDV96DRAFT_486632</name>
</gene>
<comment type="similarity">
    <text evidence="1">Belongs to the NmrA-type oxidoreductase family.</text>
</comment>
<evidence type="ECO:0000256" key="1">
    <source>
        <dbReference type="ARBA" id="ARBA00006328"/>
    </source>
</evidence>
<dbReference type="Pfam" id="PF05368">
    <property type="entry name" value="NmrA"/>
    <property type="match status" value="1"/>
</dbReference>
<evidence type="ECO:0000259" key="3">
    <source>
        <dbReference type="Pfam" id="PF05368"/>
    </source>
</evidence>
<dbReference type="InterPro" id="IPR051164">
    <property type="entry name" value="NmrA-like_oxidored"/>
</dbReference>
<proteinExistence type="inferred from homology"/>
<dbReference type="InterPro" id="IPR008030">
    <property type="entry name" value="NmrA-like"/>
</dbReference>
<dbReference type="EMBL" id="ML977315">
    <property type="protein sequence ID" value="KAF2119765.1"/>
    <property type="molecule type" value="Genomic_DNA"/>
</dbReference>
<protein>
    <recommendedName>
        <fullName evidence="3">NmrA-like domain-containing protein</fullName>
    </recommendedName>
</protein>
<dbReference type="Gene3D" id="3.90.25.10">
    <property type="entry name" value="UDP-galactose 4-epimerase, domain 1"/>
    <property type="match status" value="1"/>
</dbReference>
<dbReference type="InterPro" id="IPR036291">
    <property type="entry name" value="NAD(P)-bd_dom_sf"/>
</dbReference>